<dbReference type="NCBIfam" id="TIGR00621">
    <property type="entry name" value="ssb"/>
    <property type="match status" value="1"/>
</dbReference>
<accession>A0A7W9FCE7</accession>
<comment type="caution">
    <text evidence="5">The sequence shown here is derived from an EMBL/GenBank/DDBJ whole genome shotgun (WGS) entry which is preliminary data.</text>
</comment>
<evidence type="ECO:0000313" key="5">
    <source>
        <dbReference type="EMBL" id="MBB5744281.1"/>
    </source>
</evidence>
<dbReference type="GO" id="GO:0009295">
    <property type="term" value="C:nucleoid"/>
    <property type="evidence" value="ECO:0007669"/>
    <property type="project" value="TreeGrafter"/>
</dbReference>
<dbReference type="GO" id="GO:0003697">
    <property type="term" value="F:single-stranded DNA binding"/>
    <property type="evidence" value="ECO:0007669"/>
    <property type="project" value="UniProtKB-UniRule"/>
</dbReference>
<keyword evidence="6" id="KW-1185">Reference proteome</keyword>
<protein>
    <recommendedName>
        <fullName evidence="2 3">Single-stranded DNA-binding protein</fullName>
        <shortName evidence="2">SSB</shortName>
    </recommendedName>
</protein>
<dbReference type="HAMAP" id="MF_00984">
    <property type="entry name" value="SSB"/>
    <property type="match status" value="1"/>
</dbReference>
<sequence length="171" mass="18222">MNDTVTILGRVGGDPNRSETTTGVPVVNFRVASPQRRFDQKTQTWIETGTNWYNVSAFRQLAEHAKSSLHSGDGVIVTGRLKLREWESGGRKGLSADIDADAIGHDLRWGASAYVKARSSAVPAPSGAQPAHSPSAVTDDSAVPDDPFAQASADPAESESVFAGDEWKAED</sequence>
<name>A0A7W9FCE7_9MICO</name>
<evidence type="ECO:0000256" key="2">
    <source>
        <dbReference type="HAMAP-Rule" id="MF_00984"/>
    </source>
</evidence>
<dbReference type="InterPro" id="IPR000424">
    <property type="entry name" value="Primosome_PriB/ssb"/>
</dbReference>
<proteinExistence type="inferred from homology"/>
<dbReference type="SUPFAM" id="SSF50249">
    <property type="entry name" value="Nucleic acid-binding proteins"/>
    <property type="match status" value="1"/>
</dbReference>
<dbReference type="CDD" id="cd04496">
    <property type="entry name" value="SSB_OBF"/>
    <property type="match status" value="1"/>
</dbReference>
<dbReference type="RefSeq" id="WP_184284367.1">
    <property type="nucleotide sequence ID" value="NZ_BAAAPG010000001.1"/>
</dbReference>
<evidence type="ECO:0000256" key="1">
    <source>
        <dbReference type="ARBA" id="ARBA00023125"/>
    </source>
</evidence>
<dbReference type="Pfam" id="PF00436">
    <property type="entry name" value="SSB"/>
    <property type="match status" value="1"/>
</dbReference>
<comment type="caution">
    <text evidence="2">Lacks conserved residue(s) required for the propagation of feature annotation.</text>
</comment>
<dbReference type="GO" id="GO:0006260">
    <property type="term" value="P:DNA replication"/>
    <property type="evidence" value="ECO:0007669"/>
    <property type="project" value="InterPro"/>
</dbReference>
<dbReference type="InterPro" id="IPR012340">
    <property type="entry name" value="NA-bd_OB-fold"/>
</dbReference>
<keyword evidence="1 2" id="KW-0238">DNA-binding</keyword>
<evidence type="ECO:0000256" key="4">
    <source>
        <dbReference type="SAM" id="MobiDB-lite"/>
    </source>
</evidence>
<dbReference type="PIRSF" id="PIRSF002070">
    <property type="entry name" value="SSB"/>
    <property type="match status" value="1"/>
</dbReference>
<reference evidence="5 6" key="1">
    <citation type="submission" date="2020-08" db="EMBL/GenBank/DDBJ databases">
        <title>Sequencing the genomes of 1000 actinobacteria strains.</title>
        <authorList>
            <person name="Klenk H.-P."/>
        </authorList>
    </citation>
    <scope>NUCLEOTIDE SEQUENCE [LARGE SCALE GENOMIC DNA]</scope>
    <source>
        <strain evidence="5 6">DSM 24823</strain>
    </source>
</reference>
<evidence type="ECO:0000313" key="6">
    <source>
        <dbReference type="Proteomes" id="UP000517712"/>
    </source>
</evidence>
<feature type="region of interest" description="Disordered" evidence="4">
    <location>
        <begin position="122"/>
        <end position="171"/>
    </location>
</feature>
<gene>
    <name evidence="5" type="ORF">HD600_002778</name>
</gene>
<dbReference type="InterPro" id="IPR011344">
    <property type="entry name" value="ssDNA-bd"/>
</dbReference>
<dbReference type="Proteomes" id="UP000517712">
    <property type="component" value="Unassembled WGS sequence"/>
</dbReference>
<dbReference type="Gene3D" id="2.40.50.140">
    <property type="entry name" value="Nucleic acid-binding proteins"/>
    <property type="match status" value="1"/>
</dbReference>
<dbReference type="EMBL" id="JACHMU010000001">
    <property type="protein sequence ID" value="MBB5744281.1"/>
    <property type="molecule type" value="Genomic_DNA"/>
</dbReference>
<dbReference type="PANTHER" id="PTHR10302:SF0">
    <property type="entry name" value="SINGLE-STRANDED DNA-BINDING PROTEIN, MITOCHONDRIAL"/>
    <property type="match status" value="1"/>
</dbReference>
<organism evidence="5 6">
    <name type="scientific">Microbacterium ginsengiterrae</name>
    <dbReference type="NCBI Taxonomy" id="546115"/>
    <lineage>
        <taxon>Bacteria</taxon>
        <taxon>Bacillati</taxon>
        <taxon>Actinomycetota</taxon>
        <taxon>Actinomycetes</taxon>
        <taxon>Micrococcales</taxon>
        <taxon>Microbacteriaceae</taxon>
        <taxon>Microbacterium</taxon>
    </lineage>
</organism>
<dbReference type="PANTHER" id="PTHR10302">
    <property type="entry name" value="SINGLE-STRANDED DNA-BINDING PROTEIN"/>
    <property type="match status" value="1"/>
</dbReference>
<evidence type="ECO:0000256" key="3">
    <source>
        <dbReference type="PIRNR" id="PIRNR002070"/>
    </source>
</evidence>
<dbReference type="PROSITE" id="PS50935">
    <property type="entry name" value="SSB"/>
    <property type="match status" value="1"/>
</dbReference>
<dbReference type="AlphaFoldDB" id="A0A7W9FCE7"/>
<comment type="subunit">
    <text evidence="2">Homotetramer.</text>
</comment>